<comment type="caution">
    <text evidence="2">The sequence shown here is derived from an EMBL/GenBank/DDBJ whole genome shotgun (WGS) entry which is preliminary data.</text>
</comment>
<dbReference type="Gene3D" id="3.40.50.1010">
    <property type="entry name" value="5'-nuclease"/>
    <property type="match status" value="1"/>
</dbReference>
<dbReference type="InterPro" id="IPR007681">
    <property type="entry name" value="Mog1"/>
</dbReference>
<dbReference type="GO" id="GO:0006606">
    <property type="term" value="P:protein import into nucleus"/>
    <property type="evidence" value="ECO:0007669"/>
    <property type="project" value="TreeGrafter"/>
</dbReference>
<feature type="region of interest" description="Disordered" evidence="1">
    <location>
        <begin position="246"/>
        <end position="292"/>
    </location>
</feature>
<feature type="compositionally biased region" description="Polar residues" evidence="1">
    <location>
        <begin position="263"/>
        <end position="273"/>
    </location>
</feature>
<feature type="region of interest" description="Disordered" evidence="1">
    <location>
        <begin position="566"/>
        <end position="588"/>
    </location>
</feature>
<dbReference type="GO" id="GO:0005634">
    <property type="term" value="C:nucleus"/>
    <property type="evidence" value="ECO:0007669"/>
    <property type="project" value="TreeGrafter"/>
</dbReference>
<dbReference type="EMBL" id="JAULSU010000007">
    <property type="protein sequence ID" value="KAK0611183.1"/>
    <property type="molecule type" value="Genomic_DNA"/>
</dbReference>
<name>A0AA39TXM1_9PEZI</name>
<evidence type="ECO:0008006" key="4">
    <source>
        <dbReference type="Google" id="ProtNLM"/>
    </source>
</evidence>
<evidence type="ECO:0000313" key="3">
    <source>
        <dbReference type="Proteomes" id="UP001175000"/>
    </source>
</evidence>
<dbReference type="AlphaFoldDB" id="A0AA39TXM1"/>
<evidence type="ECO:0000256" key="1">
    <source>
        <dbReference type="SAM" id="MobiDB-lite"/>
    </source>
</evidence>
<dbReference type="CDD" id="cd18724">
    <property type="entry name" value="PIN_LabA-like"/>
    <property type="match status" value="1"/>
</dbReference>
<feature type="compositionally biased region" description="Polar residues" evidence="1">
    <location>
        <begin position="281"/>
        <end position="292"/>
    </location>
</feature>
<organism evidence="2 3">
    <name type="scientific">Immersiella caudata</name>
    <dbReference type="NCBI Taxonomy" id="314043"/>
    <lineage>
        <taxon>Eukaryota</taxon>
        <taxon>Fungi</taxon>
        <taxon>Dikarya</taxon>
        <taxon>Ascomycota</taxon>
        <taxon>Pezizomycotina</taxon>
        <taxon>Sordariomycetes</taxon>
        <taxon>Sordariomycetidae</taxon>
        <taxon>Sordariales</taxon>
        <taxon>Lasiosphaeriaceae</taxon>
        <taxon>Immersiella</taxon>
    </lineage>
</organism>
<sequence>MNSNSTSARPERADQYHLATDFKVLAKWACFQMRYQRENPRVPLSAFSPEDQLKLFKSRHEYKFERDENNQYHLKKYEAEEETTVDPDLEAFIRSPRYARYLAKNYQLMCTIEDASPDADVVKAATIKGAKLAGYSDNNSEVIGQYAFNKHVDQFSRSLKATWKQEKIQRQKGPHSELELDALNSPTLEPVPEATLSPVAQAPLVPQVPLTGVDIQRMVEEGWKASSVHPKFRPTQSVLYQTTLRVKPGDSPSASSSPPHGSETTGNSLSSGSPPCFPFQEENNYSSHSSRLSIDSVDSQANLFNGGAPEGHLGAGLNQVFYSRAVAAGVAFSATHQGGYLSSPDGDFVPISTTQTITHAAYASYSVTAPAPSQSPYNFCPAPVYASQSESEASFATQKPTSTGYALAVSQPFTGMTCYEVPSPGGKDVLAPEYWTTVEGKARYAIAKTLVLKMEDARLLKNPDTGHAASQPLHIFVDLSNIIIGFYDSLKMKHGLPIQKRVSPPPFSFNNLDAIITRGRNVAKKVVAGSIAGTKKRRPDYMLQAEALGYEMNILQRVQKPLSPTFKRKSKNARDLESATPETSGDDGFAVTMKNGEQGVDEVLHLKILQSTIDTDGGATMVLATGDAAQAEYSDGFKSNVERALSRGWNIELCGWSRNISSAWREPAFTSKWSEQFRIIELDGFCEELFDMTIESL</sequence>
<reference evidence="2" key="1">
    <citation type="submission" date="2023-06" db="EMBL/GenBank/DDBJ databases">
        <title>Genome-scale phylogeny and comparative genomics of the fungal order Sordariales.</title>
        <authorList>
            <consortium name="Lawrence Berkeley National Laboratory"/>
            <person name="Hensen N."/>
            <person name="Bonometti L."/>
            <person name="Westerberg I."/>
            <person name="Brannstrom I.O."/>
            <person name="Guillou S."/>
            <person name="Cros-Aarteil S."/>
            <person name="Calhoun S."/>
            <person name="Haridas S."/>
            <person name="Kuo A."/>
            <person name="Mondo S."/>
            <person name="Pangilinan J."/>
            <person name="Riley R."/>
            <person name="Labutti K."/>
            <person name="Andreopoulos B."/>
            <person name="Lipzen A."/>
            <person name="Chen C."/>
            <person name="Yanf M."/>
            <person name="Daum C."/>
            <person name="Ng V."/>
            <person name="Clum A."/>
            <person name="Steindorff A."/>
            <person name="Ohm R."/>
            <person name="Martin F."/>
            <person name="Silar P."/>
            <person name="Natvig D."/>
            <person name="Lalanne C."/>
            <person name="Gautier V."/>
            <person name="Ament-Velasquez S.L."/>
            <person name="Kruys A."/>
            <person name="Hutchinson M.I."/>
            <person name="Powell A.J."/>
            <person name="Barry K."/>
            <person name="Miller A.N."/>
            <person name="Grigoriev I.V."/>
            <person name="Debuchy R."/>
            <person name="Gladieux P."/>
            <person name="Thoren M.H."/>
            <person name="Johannesson H."/>
        </authorList>
    </citation>
    <scope>NUCLEOTIDE SEQUENCE</scope>
    <source>
        <strain evidence="2">CBS 606.72</strain>
    </source>
</reference>
<accession>A0AA39TXM1</accession>
<evidence type="ECO:0000313" key="2">
    <source>
        <dbReference type="EMBL" id="KAK0611183.1"/>
    </source>
</evidence>
<feature type="compositionally biased region" description="Low complexity" evidence="1">
    <location>
        <begin position="249"/>
        <end position="262"/>
    </location>
</feature>
<dbReference type="PANTHER" id="PTHR15837">
    <property type="entry name" value="RAN GUANINE NUCLEOTIDE RELEASE FACTOR"/>
    <property type="match status" value="1"/>
</dbReference>
<dbReference type="Proteomes" id="UP001175000">
    <property type="component" value="Unassembled WGS sequence"/>
</dbReference>
<dbReference type="GO" id="GO:0031267">
    <property type="term" value="F:small GTPase binding"/>
    <property type="evidence" value="ECO:0007669"/>
    <property type="project" value="TreeGrafter"/>
</dbReference>
<dbReference type="GO" id="GO:0005085">
    <property type="term" value="F:guanyl-nucleotide exchange factor activity"/>
    <property type="evidence" value="ECO:0007669"/>
    <property type="project" value="TreeGrafter"/>
</dbReference>
<keyword evidence="3" id="KW-1185">Reference proteome</keyword>
<dbReference type="PANTHER" id="PTHR15837:SF5">
    <property type="entry name" value="NYN DOMAIN-CONTAINING PROTEIN"/>
    <property type="match status" value="1"/>
</dbReference>
<protein>
    <recommendedName>
        <fullName evidence="4">NYN domain-containing protein</fullName>
    </recommendedName>
</protein>
<proteinExistence type="predicted"/>
<gene>
    <name evidence="2" type="ORF">B0T14DRAFT_439211</name>
</gene>